<keyword evidence="2" id="KW-1185">Reference proteome</keyword>
<proteinExistence type="predicted"/>
<dbReference type="AlphaFoldDB" id="A0AAD2K7P1"/>
<dbReference type="Proteomes" id="UP001295794">
    <property type="component" value="Unassembled WGS sequence"/>
</dbReference>
<gene>
    <name evidence="1" type="ORF">MYCIT1_LOCUS36477</name>
</gene>
<evidence type="ECO:0000313" key="2">
    <source>
        <dbReference type="Proteomes" id="UP001295794"/>
    </source>
</evidence>
<accession>A0AAD2K7P1</accession>
<comment type="caution">
    <text evidence="1">The sequence shown here is derived from an EMBL/GenBank/DDBJ whole genome shotgun (WGS) entry which is preliminary data.</text>
</comment>
<reference evidence="1" key="1">
    <citation type="submission" date="2023-11" db="EMBL/GenBank/DDBJ databases">
        <authorList>
            <person name="De Vega J J."/>
            <person name="De Vega J J."/>
        </authorList>
    </citation>
    <scope>NUCLEOTIDE SEQUENCE</scope>
</reference>
<protein>
    <submittedName>
        <fullName evidence="1">Uncharacterized protein</fullName>
    </submittedName>
</protein>
<organism evidence="1 2">
    <name type="scientific">Mycena citricolor</name>
    <dbReference type="NCBI Taxonomy" id="2018698"/>
    <lineage>
        <taxon>Eukaryota</taxon>
        <taxon>Fungi</taxon>
        <taxon>Dikarya</taxon>
        <taxon>Basidiomycota</taxon>
        <taxon>Agaricomycotina</taxon>
        <taxon>Agaricomycetes</taxon>
        <taxon>Agaricomycetidae</taxon>
        <taxon>Agaricales</taxon>
        <taxon>Marasmiineae</taxon>
        <taxon>Mycenaceae</taxon>
        <taxon>Mycena</taxon>
    </lineage>
</organism>
<sequence length="150" mass="17017">MLKASVKRQKDEILACLAKNQPVSDVDNHFIDQEANLVNEDVLLSKLEAAPDYDKAFDALDEKEKLEGLTNGALKMLTKQKCTEKQKLPQNKAVAASEPALVFTKKENATLSQKIQTLNWHYTEILRVHSQCVEDVRALGWTEHQYHNSQ</sequence>
<name>A0AAD2K7P1_9AGAR</name>
<dbReference type="EMBL" id="CAVNYO010000472">
    <property type="protein sequence ID" value="CAK5283722.1"/>
    <property type="molecule type" value="Genomic_DNA"/>
</dbReference>
<evidence type="ECO:0000313" key="1">
    <source>
        <dbReference type="EMBL" id="CAK5283722.1"/>
    </source>
</evidence>